<name>A0ABY4MCT5_9ACTN</name>
<dbReference type="EMBL" id="CP086322">
    <property type="protein sequence ID" value="UQA95589.1"/>
    <property type="molecule type" value="Genomic_DNA"/>
</dbReference>
<proteinExistence type="predicted"/>
<evidence type="ECO:0000256" key="1">
    <source>
        <dbReference type="SAM" id="MobiDB-lite"/>
    </source>
</evidence>
<feature type="compositionally biased region" description="Pro residues" evidence="1">
    <location>
        <begin position="117"/>
        <end position="130"/>
    </location>
</feature>
<feature type="transmembrane region" description="Helical" evidence="2">
    <location>
        <begin position="12"/>
        <end position="33"/>
    </location>
</feature>
<keyword evidence="2" id="KW-0472">Membrane</keyword>
<keyword evidence="2" id="KW-0812">Transmembrane</keyword>
<protein>
    <submittedName>
        <fullName evidence="3">Uncharacterized protein</fullName>
    </submittedName>
</protein>
<evidence type="ECO:0000256" key="2">
    <source>
        <dbReference type="SAM" id="Phobius"/>
    </source>
</evidence>
<organism evidence="3 4">
    <name type="scientific">Streptomyces halobius</name>
    <dbReference type="NCBI Taxonomy" id="2879846"/>
    <lineage>
        <taxon>Bacteria</taxon>
        <taxon>Bacillati</taxon>
        <taxon>Actinomycetota</taxon>
        <taxon>Actinomycetes</taxon>
        <taxon>Kitasatosporales</taxon>
        <taxon>Streptomycetaceae</taxon>
        <taxon>Streptomyces</taxon>
    </lineage>
</organism>
<accession>A0ABY4MCT5</accession>
<keyword evidence="2" id="KW-1133">Transmembrane helix</keyword>
<keyword evidence="4" id="KW-1185">Reference proteome</keyword>
<feature type="region of interest" description="Disordered" evidence="1">
    <location>
        <begin position="106"/>
        <end position="130"/>
    </location>
</feature>
<gene>
    <name evidence="3" type="ORF">K9S39_30360</name>
</gene>
<reference evidence="3" key="1">
    <citation type="submission" date="2021-10" db="EMBL/GenBank/DDBJ databases">
        <title>Streptomyces nigrumlapis sp.nov.,an antimicrobial producing actinobacterium isolated from Black Gobi rocks.</title>
        <authorList>
            <person name="Wen Y."/>
            <person name="Zhang W."/>
            <person name="Liu X.G."/>
        </authorList>
    </citation>
    <scope>NUCLEOTIDE SEQUENCE</scope>
    <source>
        <strain evidence="3">ST13-2-2</strain>
    </source>
</reference>
<evidence type="ECO:0000313" key="4">
    <source>
        <dbReference type="Proteomes" id="UP000830115"/>
    </source>
</evidence>
<dbReference type="RefSeq" id="WP_248866502.1">
    <property type="nucleotide sequence ID" value="NZ_CP086322.1"/>
</dbReference>
<evidence type="ECO:0000313" key="3">
    <source>
        <dbReference type="EMBL" id="UQA95589.1"/>
    </source>
</evidence>
<sequence>MGATGIPAVDVALVWGGVITVLASVTAVVWRGLRGTLRLARRVEEFMDDWAGEEERPGVPGRPGVMARVSAIEDRLRRVEDELYPNSGGSLRDAVDLANQRLARLCPEPDECGTPDLPEPPDPATPPSAS</sequence>
<dbReference type="Proteomes" id="UP000830115">
    <property type="component" value="Chromosome"/>
</dbReference>